<dbReference type="GO" id="GO:0016020">
    <property type="term" value="C:membrane"/>
    <property type="evidence" value="ECO:0007669"/>
    <property type="project" value="GOC"/>
</dbReference>
<dbReference type="EMBL" id="JDVG02000666">
    <property type="protein sequence ID" value="KFB70682.1"/>
    <property type="molecule type" value="Genomic_DNA"/>
</dbReference>
<evidence type="ECO:0000313" key="2">
    <source>
        <dbReference type="Proteomes" id="UP000020077"/>
    </source>
</evidence>
<dbReference type="PANTHER" id="PTHR34990">
    <property type="entry name" value="UDP-2,3-DIACYLGLUCOSAMINE HYDROLASE-RELATED"/>
    <property type="match status" value="1"/>
</dbReference>
<name>A0A080LR76_9PROT</name>
<reference evidence="1 2" key="1">
    <citation type="submission" date="2014-02" db="EMBL/GenBank/DDBJ databases">
        <title>Expanding our view of genomic diversity in Candidatus Accumulibacter clades.</title>
        <authorList>
            <person name="Skennerton C.T."/>
            <person name="Barr J.J."/>
            <person name="Slater F.R."/>
            <person name="Bond P.L."/>
            <person name="Tyson G.W."/>
        </authorList>
    </citation>
    <scope>NUCLEOTIDE SEQUENCE [LARGE SCALE GENOMIC DNA]</scope>
    <source>
        <strain evidence="2">BA-91</strain>
    </source>
</reference>
<dbReference type="PANTHER" id="PTHR34990:SF2">
    <property type="entry name" value="BLL8164 PROTEIN"/>
    <property type="match status" value="1"/>
</dbReference>
<accession>A0A080LR76</accession>
<dbReference type="AlphaFoldDB" id="A0A080LR76"/>
<dbReference type="GO" id="GO:0008758">
    <property type="term" value="F:UDP-2,3-diacylglucosamine hydrolase activity"/>
    <property type="evidence" value="ECO:0007669"/>
    <property type="project" value="TreeGrafter"/>
</dbReference>
<dbReference type="InterPro" id="IPR029052">
    <property type="entry name" value="Metallo-depent_PP-like"/>
</dbReference>
<sequence length="443" mass="49514">MSERRQTLIVSDLHLGGGAADPGDDHVYQNRQLERFVRQRLASPAGQAGGIELFFNGDFLEFAQVRPQAYRSPSADYWCSEPESLEKLEAILAGHDHSFAALNDFQAAGNRVTLAAGNHDVDLCWPAVRKRLRARIGPGLRFETGVDWVERHDGRLHIGHGHLEDPANRFKHWSAPILQAPDGARLEMCPGTLFMVRFVNGLEARYPFADNLHPVQNLATVLLREDTGGFASAGWMLLKFIARHAKTLGASEASDVGRRLLARLREDDDFAQRLAAACRLLGAERSPESVRRDVSDEDSLAELMRQLFAVVPPDDWQALFARRPAAVLGAAGSKTLGTIVGARHFGRKTLRDLAQRRFDACPAAQVVVMGHTHLPDDQPFDNGRYLNPGSWTRYLDLEKHPPLRLDDLRDESRFPYELNYVVVEATETDSRLVARRECFEKSG</sequence>
<evidence type="ECO:0000313" key="1">
    <source>
        <dbReference type="EMBL" id="KFB70682.1"/>
    </source>
</evidence>
<proteinExistence type="predicted"/>
<dbReference type="SUPFAM" id="SSF56300">
    <property type="entry name" value="Metallo-dependent phosphatases"/>
    <property type="match status" value="1"/>
</dbReference>
<protein>
    <recommendedName>
        <fullName evidence="3">Calcineurin-like phosphoesterase domain-containing protein</fullName>
    </recommendedName>
</protein>
<dbReference type="GO" id="GO:0009245">
    <property type="term" value="P:lipid A biosynthetic process"/>
    <property type="evidence" value="ECO:0007669"/>
    <property type="project" value="TreeGrafter"/>
</dbReference>
<evidence type="ECO:0008006" key="3">
    <source>
        <dbReference type="Google" id="ProtNLM"/>
    </source>
</evidence>
<dbReference type="Gene3D" id="3.60.21.10">
    <property type="match status" value="1"/>
</dbReference>
<dbReference type="InterPro" id="IPR043461">
    <property type="entry name" value="LpxH-like"/>
</dbReference>
<dbReference type="Proteomes" id="UP000020077">
    <property type="component" value="Unassembled WGS sequence"/>
</dbReference>
<organism evidence="1 2">
    <name type="scientific">Candidatus Accumulibacter phosphatis</name>
    <dbReference type="NCBI Taxonomy" id="327160"/>
    <lineage>
        <taxon>Bacteria</taxon>
        <taxon>Pseudomonadati</taxon>
        <taxon>Pseudomonadota</taxon>
        <taxon>Betaproteobacteria</taxon>
        <taxon>Candidatus Accumulibacter</taxon>
    </lineage>
</organism>
<comment type="caution">
    <text evidence="1">The sequence shown here is derived from an EMBL/GenBank/DDBJ whole genome shotgun (WGS) entry which is preliminary data.</text>
</comment>
<gene>
    <name evidence="1" type="ORF">AW09_004212</name>
</gene>